<dbReference type="EnsemblPlants" id="LPERR01G24390.1">
    <property type="protein sequence ID" value="LPERR01G24390.1"/>
    <property type="gene ID" value="LPERR01G24390"/>
</dbReference>
<evidence type="ECO:0000313" key="2">
    <source>
        <dbReference type="EnsemblPlants" id="LPERR01G24390.1"/>
    </source>
</evidence>
<evidence type="ECO:0000256" key="1">
    <source>
        <dbReference type="SAM" id="SignalP"/>
    </source>
</evidence>
<reference evidence="3" key="2">
    <citation type="submission" date="2013-12" db="EMBL/GenBank/DDBJ databases">
        <authorList>
            <person name="Yu Y."/>
            <person name="Lee S."/>
            <person name="de Baynast K."/>
            <person name="Wissotski M."/>
            <person name="Liu L."/>
            <person name="Talag J."/>
            <person name="Goicoechea J."/>
            <person name="Angelova A."/>
            <person name="Jetty R."/>
            <person name="Kudrna D."/>
            <person name="Golser W."/>
            <person name="Rivera L."/>
            <person name="Zhang J."/>
            <person name="Wing R."/>
        </authorList>
    </citation>
    <scope>NUCLEOTIDE SEQUENCE</scope>
</reference>
<dbReference type="Proteomes" id="UP000032180">
    <property type="component" value="Chromosome 1"/>
</dbReference>
<dbReference type="AlphaFoldDB" id="A0A0D9V4T1"/>
<evidence type="ECO:0000313" key="3">
    <source>
        <dbReference type="Proteomes" id="UP000032180"/>
    </source>
</evidence>
<accession>A0A0D9V4T1</accession>
<keyword evidence="3" id="KW-1185">Reference proteome</keyword>
<feature type="signal peptide" evidence="1">
    <location>
        <begin position="1"/>
        <end position="34"/>
    </location>
</feature>
<sequence>MARRPAATTSVALAFAAVVAVAAVTAALIPAAEAGQNCICECVKLCMRARIPSFEAQCAGKCRETACVRSCEEACTLKGYPRVPAEGVRACEMEPLTPDEAHMLH</sequence>
<dbReference type="eggNOG" id="ENOG502R61V">
    <property type="taxonomic scope" value="Eukaryota"/>
</dbReference>
<name>A0A0D9V4T1_9ORYZ</name>
<reference evidence="2 3" key="1">
    <citation type="submission" date="2012-08" db="EMBL/GenBank/DDBJ databases">
        <title>Oryza genome evolution.</title>
        <authorList>
            <person name="Wing R.A."/>
        </authorList>
    </citation>
    <scope>NUCLEOTIDE SEQUENCE</scope>
</reference>
<keyword evidence="1" id="KW-0732">Signal</keyword>
<dbReference type="HOGENOM" id="CLU_2362831_0_0_1"/>
<dbReference type="Gramene" id="LPERR01G24390.1">
    <property type="protein sequence ID" value="LPERR01G24390.1"/>
    <property type="gene ID" value="LPERR01G24390"/>
</dbReference>
<organism evidence="2 3">
    <name type="scientific">Leersia perrieri</name>
    <dbReference type="NCBI Taxonomy" id="77586"/>
    <lineage>
        <taxon>Eukaryota</taxon>
        <taxon>Viridiplantae</taxon>
        <taxon>Streptophyta</taxon>
        <taxon>Embryophyta</taxon>
        <taxon>Tracheophyta</taxon>
        <taxon>Spermatophyta</taxon>
        <taxon>Magnoliopsida</taxon>
        <taxon>Liliopsida</taxon>
        <taxon>Poales</taxon>
        <taxon>Poaceae</taxon>
        <taxon>BOP clade</taxon>
        <taxon>Oryzoideae</taxon>
        <taxon>Oryzeae</taxon>
        <taxon>Oryzinae</taxon>
        <taxon>Leersia</taxon>
    </lineage>
</organism>
<feature type="chain" id="PRO_5002347405" description="Bifunctional inhibitor/plant lipid transfer protein/seed storage helical domain-containing protein" evidence="1">
    <location>
        <begin position="35"/>
        <end position="105"/>
    </location>
</feature>
<evidence type="ECO:0008006" key="4">
    <source>
        <dbReference type="Google" id="ProtNLM"/>
    </source>
</evidence>
<protein>
    <recommendedName>
        <fullName evidence="4">Bifunctional inhibitor/plant lipid transfer protein/seed storage helical domain-containing protein</fullName>
    </recommendedName>
</protein>
<proteinExistence type="predicted"/>
<reference evidence="2" key="3">
    <citation type="submission" date="2015-04" db="UniProtKB">
        <authorList>
            <consortium name="EnsemblPlants"/>
        </authorList>
    </citation>
    <scope>IDENTIFICATION</scope>
</reference>